<dbReference type="RefSeq" id="WP_106122800.1">
    <property type="nucleotide sequence ID" value="NZ_PVTY01000007.1"/>
</dbReference>
<feature type="region of interest" description="Disordered" evidence="1">
    <location>
        <begin position="1"/>
        <end position="20"/>
    </location>
</feature>
<dbReference type="EMBL" id="PVTY01000007">
    <property type="protein sequence ID" value="PRZ16187.1"/>
    <property type="molecule type" value="Genomic_DNA"/>
</dbReference>
<proteinExistence type="predicted"/>
<dbReference type="NCBIfam" id="TIGR01509">
    <property type="entry name" value="HAD-SF-IA-v3"/>
    <property type="match status" value="1"/>
</dbReference>
<dbReference type="PANTHER" id="PTHR18901:SF38">
    <property type="entry name" value="PSEUDOURIDINE-5'-PHOSPHATASE"/>
    <property type="match status" value="1"/>
</dbReference>
<reference evidence="2 3" key="1">
    <citation type="submission" date="2018-03" db="EMBL/GenBank/DDBJ databases">
        <title>Comparative analysis of microorganisms from saline springs in Andes Mountain Range, Colombia.</title>
        <authorList>
            <person name="Rubin E."/>
        </authorList>
    </citation>
    <scope>NUCLEOTIDE SEQUENCE [LARGE SCALE GENOMIC DNA]</scope>
    <source>
        <strain evidence="2 3">CG 35</strain>
    </source>
</reference>
<evidence type="ECO:0000256" key="1">
    <source>
        <dbReference type="SAM" id="MobiDB-lite"/>
    </source>
</evidence>
<dbReference type="GO" id="GO:0016787">
    <property type="term" value="F:hydrolase activity"/>
    <property type="evidence" value="ECO:0007669"/>
    <property type="project" value="UniProtKB-KW"/>
</dbReference>
<comment type="caution">
    <text evidence="2">The sequence shown here is derived from an EMBL/GenBank/DDBJ whole genome shotgun (WGS) entry which is preliminary data.</text>
</comment>
<gene>
    <name evidence="2" type="ORF">BCL67_107111</name>
</gene>
<organism evidence="2 3">
    <name type="scientific">Nesterenkonia sandarakina</name>
    <dbReference type="NCBI Taxonomy" id="272918"/>
    <lineage>
        <taxon>Bacteria</taxon>
        <taxon>Bacillati</taxon>
        <taxon>Actinomycetota</taxon>
        <taxon>Actinomycetes</taxon>
        <taxon>Micrococcales</taxon>
        <taxon>Micrococcaceae</taxon>
        <taxon>Nesterenkonia</taxon>
    </lineage>
</organism>
<dbReference type="OrthoDB" id="9797743at2"/>
<dbReference type="Proteomes" id="UP000238217">
    <property type="component" value="Unassembled WGS sequence"/>
</dbReference>
<dbReference type="Gene3D" id="3.40.50.1000">
    <property type="entry name" value="HAD superfamily/HAD-like"/>
    <property type="match status" value="1"/>
</dbReference>
<dbReference type="PANTHER" id="PTHR18901">
    <property type="entry name" value="2-DEOXYGLUCOSE-6-PHOSPHATE PHOSPHATASE 2"/>
    <property type="match status" value="1"/>
</dbReference>
<sequence>MPSTSSAAVQQQPSAAPLASEPLSGELQAVFWDMDGTLVDTEPYWISEERALVEAHGGTWSQEQAHGLVGQALSYSATVLREAGVDMTVREIIDHLITRVAARAAAEMPWRPGARELLADLKAAGVRCALVTMSEKPLAEAIVAALPEGSMEFIVSGDMVSRGKPDPEAYQQAFSTMSGDHEQRSGEPLAIRRCIAIEDSVPGVSSAAASGLVTVAVPHYTPIPADARWQTLDGLAGVSAADLEGLLPR</sequence>
<dbReference type="Gene3D" id="1.10.150.240">
    <property type="entry name" value="Putative phosphatase, domain 2"/>
    <property type="match status" value="1"/>
</dbReference>
<evidence type="ECO:0000313" key="2">
    <source>
        <dbReference type="EMBL" id="PRZ16187.1"/>
    </source>
</evidence>
<evidence type="ECO:0000313" key="3">
    <source>
        <dbReference type="Proteomes" id="UP000238217"/>
    </source>
</evidence>
<keyword evidence="2" id="KW-0378">Hydrolase</keyword>
<dbReference type="SFLD" id="SFLDG01129">
    <property type="entry name" value="C1.5:_HAD__Beta-PGM__Phosphata"/>
    <property type="match status" value="1"/>
</dbReference>
<dbReference type="SUPFAM" id="SSF56784">
    <property type="entry name" value="HAD-like"/>
    <property type="match status" value="1"/>
</dbReference>
<dbReference type="SFLD" id="SFLDS00003">
    <property type="entry name" value="Haloacid_Dehalogenase"/>
    <property type="match status" value="1"/>
</dbReference>
<dbReference type="Pfam" id="PF00702">
    <property type="entry name" value="Hydrolase"/>
    <property type="match status" value="1"/>
</dbReference>
<dbReference type="InterPro" id="IPR036412">
    <property type="entry name" value="HAD-like_sf"/>
</dbReference>
<dbReference type="PRINTS" id="PR00413">
    <property type="entry name" value="HADHALOGNASE"/>
</dbReference>
<protein>
    <submittedName>
        <fullName evidence="2">HAD superfamily hydrolase (TIGR01509 family)</fullName>
    </submittedName>
</protein>
<accession>A0A2T0YLT4</accession>
<keyword evidence="3" id="KW-1185">Reference proteome</keyword>
<name>A0A2T0YLT4_9MICC</name>
<dbReference type="CDD" id="cd07505">
    <property type="entry name" value="HAD_BPGM-like"/>
    <property type="match status" value="1"/>
</dbReference>
<dbReference type="InterPro" id="IPR023214">
    <property type="entry name" value="HAD_sf"/>
</dbReference>
<dbReference type="AlphaFoldDB" id="A0A2T0YLT4"/>
<dbReference type="InterPro" id="IPR023198">
    <property type="entry name" value="PGP-like_dom2"/>
</dbReference>
<dbReference type="InterPro" id="IPR006439">
    <property type="entry name" value="HAD-SF_hydro_IA"/>
</dbReference>